<evidence type="ECO:0000256" key="4">
    <source>
        <dbReference type="ARBA" id="ARBA00022989"/>
    </source>
</evidence>
<proteinExistence type="predicted"/>
<dbReference type="RefSeq" id="WP_167126308.1">
    <property type="nucleotide sequence ID" value="NZ_JAANCM010000001.1"/>
</dbReference>
<feature type="domain" description="Cation efflux protein transmembrane" evidence="9">
    <location>
        <begin position="27"/>
        <end position="253"/>
    </location>
</feature>
<feature type="transmembrane region" description="Helical" evidence="8">
    <location>
        <begin position="95"/>
        <end position="115"/>
    </location>
</feature>
<evidence type="ECO:0000256" key="1">
    <source>
        <dbReference type="ARBA" id="ARBA00004141"/>
    </source>
</evidence>
<feature type="transmembrane region" description="Helical" evidence="8">
    <location>
        <begin position="127"/>
        <end position="148"/>
    </location>
</feature>
<dbReference type="Gene3D" id="1.20.1510.10">
    <property type="entry name" value="Cation efflux protein transmembrane domain"/>
    <property type="match status" value="1"/>
</dbReference>
<dbReference type="NCBIfam" id="TIGR01297">
    <property type="entry name" value="CDF"/>
    <property type="match status" value="1"/>
</dbReference>
<feature type="compositionally biased region" description="Basic and acidic residues" evidence="7">
    <location>
        <begin position="160"/>
        <end position="178"/>
    </location>
</feature>
<dbReference type="InterPro" id="IPR045316">
    <property type="entry name" value="Msc2-like"/>
</dbReference>
<feature type="region of interest" description="Disordered" evidence="7">
    <location>
        <begin position="157"/>
        <end position="188"/>
    </location>
</feature>
<dbReference type="GO" id="GO:0005385">
    <property type="term" value="F:zinc ion transmembrane transporter activity"/>
    <property type="evidence" value="ECO:0007669"/>
    <property type="project" value="InterPro"/>
</dbReference>
<dbReference type="AlphaFoldDB" id="A0AA44C950"/>
<evidence type="ECO:0000256" key="7">
    <source>
        <dbReference type="SAM" id="MobiDB-lite"/>
    </source>
</evidence>
<dbReference type="PANTHER" id="PTHR45755:SF4">
    <property type="entry name" value="ZINC TRANSPORTER 7"/>
    <property type="match status" value="1"/>
</dbReference>
<dbReference type="GO" id="GO:0006882">
    <property type="term" value="P:intracellular zinc ion homeostasis"/>
    <property type="evidence" value="ECO:0007669"/>
    <property type="project" value="InterPro"/>
</dbReference>
<evidence type="ECO:0000256" key="6">
    <source>
        <dbReference type="ARBA" id="ARBA00023136"/>
    </source>
</evidence>
<sequence>MTENRLSSPHEHVFLGRDHARNERRTWIVIALTAAMMVAEIVAGTAFGSMALVADGWHMSTHAAAMLITALAYVYARRNARNPRFTFGTGKLGDLAGFASAIVLALVALFIAWESALRLWSPVSIDFHQAIAVAALGLAVNLLCAWLLGGDHHHGHGGHSHGDGGHHHDHTHGHDHPHHDHHSQAPHHTDNNLRGAYLHVLADALTSVLAIAALVLGSLYGWLWLDPAIGIVGALVIARWSFGLLRDSGAVLLDYGPAGEDLPDEIRHAVEDGDVRITDLHVWQLGPGHHGAIVALKAASPKPPAFYRAKLAHITELSHVTIEVEAADFEVA</sequence>
<gene>
    <name evidence="10" type="primary">dmeF</name>
    <name evidence="10" type="ORF">G8E10_01860</name>
</gene>
<evidence type="ECO:0000313" key="10">
    <source>
        <dbReference type="EMBL" id="NHT74494.1"/>
    </source>
</evidence>
<dbReference type="Pfam" id="PF01545">
    <property type="entry name" value="Cation_efflux"/>
    <property type="match status" value="1"/>
</dbReference>
<keyword evidence="6 8" id="KW-0472">Membrane</keyword>
<feature type="transmembrane region" description="Helical" evidence="8">
    <location>
        <begin position="57"/>
        <end position="75"/>
    </location>
</feature>
<evidence type="ECO:0000256" key="2">
    <source>
        <dbReference type="ARBA" id="ARBA00022448"/>
    </source>
</evidence>
<feature type="transmembrane region" description="Helical" evidence="8">
    <location>
        <begin position="27"/>
        <end position="51"/>
    </location>
</feature>
<evidence type="ECO:0000313" key="11">
    <source>
        <dbReference type="Proteomes" id="UP001155840"/>
    </source>
</evidence>
<dbReference type="InterPro" id="IPR058533">
    <property type="entry name" value="Cation_efflux_TM"/>
</dbReference>
<comment type="subcellular location">
    <subcellularLocation>
        <location evidence="1">Membrane</location>
        <topology evidence="1">Multi-pass membrane protein</topology>
    </subcellularLocation>
</comment>
<protein>
    <submittedName>
        <fullName evidence="10">CDF family Co(II)/Ni(II) efflux transporter DmeF</fullName>
    </submittedName>
</protein>
<keyword evidence="4 8" id="KW-1133">Transmembrane helix</keyword>
<dbReference type="GO" id="GO:0016020">
    <property type="term" value="C:membrane"/>
    <property type="evidence" value="ECO:0007669"/>
    <property type="project" value="UniProtKB-SubCell"/>
</dbReference>
<keyword evidence="3 8" id="KW-0812">Transmembrane</keyword>
<accession>A0AA44C950</accession>
<comment type="caution">
    <text evidence="10">The sequence shown here is derived from an EMBL/GenBank/DDBJ whole genome shotgun (WGS) entry which is preliminary data.</text>
</comment>
<dbReference type="InterPro" id="IPR002524">
    <property type="entry name" value="Cation_efflux"/>
</dbReference>
<keyword evidence="11" id="KW-1185">Reference proteome</keyword>
<organism evidence="10 11">
    <name type="scientific">Ferranicluibacter rubi</name>
    <dbReference type="NCBI Taxonomy" id="2715133"/>
    <lineage>
        <taxon>Bacteria</taxon>
        <taxon>Pseudomonadati</taxon>
        <taxon>Pseudomonadota</taxon>
        <taxon>Alphaproteobacteria</taxon>
        <taxon>Hyphomicrobiales</taxon>
        <taxon>Rhizobiaceae</taxon>
        <taxon>Ferranicluibacter</taxon>
    </lineage>
</organism>
<keyword evidence="5" id="KW-0406">Ion transport</keyword>
<dbReference type="InterPro" id="IPR027469">
    <property type="entry name" value="Cation_efflux_TMD_sf"/>
</dbReference>
<name>A0AA44C950_9HYPH</name>
<evidence type="ECO:0000256" key="3">
    <source>
        <dbReference type="ARBA" id="ARBA00022692"/>
    </source>
</evidence>
<keyword evidence="2" id="KW-0813">Transport</keyword>
<dbReference type="PANTHER" id="PTHR45755">
    <property type="match status" value="1"/>
</dbReference>
<evidence type="ECO:0000256" key="5">
    <source>
        <dbReference type="ARBA" id="ARBA00023065"/>
    </source>
</evidence>
<dbReference type="EMBL" id="JAANCM010000001">
    <property type="protein sequence ID" value="NHT74494.1"/>
    <property type="molecule type" value="Genomic_DNA"/>
</dbReference>
<feature type="transmembrane region" description="Helical" evidence="8">
    <location>
        <begin position="196"/>
        <end position="216"/>
    </location>
</feature>
<reference evidence="10" key="1">
    <citation type="submission" date="2020-03" db="EMBL/GenBank/DDBJ databases">
        <title>Ferranicluibacter endophyticum gen. nov., sp. nov., a new genus isolated from Rubus ulmifolius Schott. stem.</title>
        <authorList>
            <person name="Roca-Couso R."/>
            <person name="Flores-Felix J.D."/>
            <person name="Igual J.M."/>
            <person name="Rivas R."/>
        </authorList>
    </citation>
    <scope>NUCLEOTIDE SEQUENCE</scope>
    <source>
        <strain evidence="10">CRRU44</strain>
    </source>
</reference>
<dbReference type="SUPFAM" id="SSF161111">
    <property type="entry name" value="Cation efflux protein transmembrane domain-like"/>
    <property type="match status" value="1"/>
</dbReference>
<feature type="transmembrane region" description="Helical" evidence="8">
    <location>
        <begin position="222"/>
        <end position="242"/>
    </location>
</feature>
<dbReference type="Proteomes" id="UP001155840">
    <property type="component" value="Unassembled WGS sequence"/>
</dbReference>
<evidence type="ECO:0000259" key="9">
    <source>
        <dbReference type="Pfam" id="PF01545"/>
    </source>
</evidence>
<evidence type="ECO:0000256" key="8">
    <source>
        <dbReference type="SAM" id="Phobius"/>
    </source>
</evidence>
<dbReference type="NCBIfam" id="NF033827">
    <property type="entry name" value="CDF_efflux_DmeF"/>
    <property type="match status" value="1"/>
</dbReference>